<dbReference type="Proteomes" id="UP000008974">
    <property type="component" value="Unassembled WGS sequence"/>
</dbReference>
<proteinExistence type="predicted"/>
<dbReference type="EMBL" id="ACVC01000209">
    <property type="protein sequence ID" value="EFO61797.1"/>
    <property type="molecule type" value="Genomic_DNA"/>
</dbReference>
<accession>E1F6X5</accession>
<reference evidence="1 2" key="1">
    <citation type="journal article" date="2010" name="BMC Genomics">
        <title>Genome analysis and comparative genomics of a Giardia intestinalis assemblage E isolate.</title>
        <authorList>
            <person name="Jerlstrom-Hultqvist J."/>
            <person name="Franzen O."/>
            <person name="Ankarklev J."/>
            <person name="Xu F."/>
            <person name="Nohynkova E."/>
            <person name="Andersson J.O."/>
            <person name="Svard S.G."/>
            <person name="Andersson B."/>
        </authorList>
    </citation>
    <scope>NUCLEOTIDE SEQUENCE [LARGE SCALE GENOMIC DNA]</scope>
    <source>
        <strain evidence="1 2">P15</strain>
    </source>
</reference>
<protein>
    <submittedName>
        <fullName evidence="1">Uncharacterized protein</fullName>
    </submittedName>
</protein>
<evidence type="ECO:0000313" key="1">
    <source>
        <dbReference type="EMBL" id="EFO61797.1"/>
    </source>
</evidence>
<name>E1F6X5_GIAIA</name>
<gene>
    <name evidence="1" type="ORF">GLP15_2174</name>
</gene>
<dbReference type="OrthoDB" id="10403387at2759"/>
<organism evidence="1 2">
    <name type="scientific">Giardia intestinalis (strain P15)</name>
    <name type="common">Giardia lamblia</name>
    <dbReference type="NCBI Taxonomy" id="658858"/>
    <lineage>
        <taxon>Eukaryota</taxon>
        <taxon>Metamonada</taxon>
        <taxon>Diplomonadida</taxon>
        <taxon>Hexamitidae</taxon>
        <taxon>Giardiinae</taxon>
        <taxon>Giardia</taxon>
    </lineage>
</organism>
<evidence type="ECO:0000313" key="2">
    <source>
        <dbReference type="Proteomes" id="UP000008974"/>
    </source>
</evidence>
<dbReference type="VEuPathDB" id="GiardiaDB:GLP15_2174"/>
<dbReference type="AlphaFoldDB" id="E1F6X5"/>
<comment type="caution">
    <text evidence="1">The sequence shown here is derived from an EMBL/GenBank/DDBJ whole genome shotgun (WGS) entry which is preliminary data.</text>
</comment>
<sequence>MINGDTWGKLVYYEPGSLGVGWAFSANDYMPQTYLSQANNNLGMYLLGGLLPDVSYTSLSSQTNATFASSYPSSNLQVGRDQALLTQMVSTSRVGGPQGYWSVQPTNYDTAAATDGRAGGMLYSGGTVTPVFKSYSPFGFMALSYPTALSTTEQTGANKTVGWNLQFPSYGPSTQDGYMPTGNAISVSPGSFFTAECLALLQNQASNPSAPTVPAKLWTDYWNINATNVITLQETKPFYIEAPMFNAPIAMNLIPNVNSGLNMLVPITRLYNGVYLYTPIKAASSGDTQPMHLNTQAVTDASYFVNPFGTLQKWFAPKRVALTLNFPFVRVDTALQASRFFNTPYMNNNFTTTVPLWLKYYFVPPQTENGIVNTAFNVDTAASIQQIRAAMPGGDTMQFVYTAKQLLERFSTVLATYGIPVSSGWGLQTLEISRIMVSCTLMLDFPRLYRSSYALTQFTSSCQGAVLQRGGTKVFSRCGSSLSAGPPSQMTLLFSDVLGDNIGHVTSTGEREAVYDVSDVVHQDYGTAHNDYFNSTSSFIFSRSVFLRIPEYGSVSDSGGSVTIDFQPHPIINMPFSGEVLKNVASGGPQFKSSDISSGTLTTTNLASYANGWFNNLNPFSPDYKESYSLAVNTDDSDPNPFLDYKLVDFLRRKIEIWFQIQVPVQIYTGSPFT</sequence>